<dbReference type="SUPFAM" id="SSF56112">
    <property type="entry name" value="Protein kinase-like (PK-like)"/>
    <property type="match status" value="1"/>
</dbReference>
<evidence type="ECO:0000259" key="9">
    <source>
        <dbReference type="PROSITE" id="PS50011"/>
    </source>
</evidence>
<name>A0A7C2K0J3_9PLAN</name>
<gene>
    <name evidence="10" type="ORF">ENQ76_07655</name>
</gene>
<feature type="transmembrane region" description="Helical" evidence="8">
    <location>
        <begin position="567"/>
        <end position="585"/>
    </location>
</feature>
<proteinExistence type="predicted"/>
<accession>A0A7C2K0J3</accession>
<keyword evidence="6" id="KW-0175">Coiled coil</keyword>
<dbReference type="InterPro" id="IPR000719">
    <property type="entry name" value="Prot_kinase_dom"/>
</dbReference>
<organism evidence="10">
    <name type="scientific">Schlesneria paludicola</name>
    <dbReference type="NCBI Taxonomy" id="360056"/>
    <lineage>
        <taxon>Bacteria</taxon>
        <taxon>Pseudomonadati</taxon>
        <taxon>Planctomycetota</taxon>
        <taxon>Planctomycetia</taxon>
        <taxon>Planctomycetales</taxon>
        <taxon>Planctomycetaceae</taxon>
        <taxon>Schlesneria</taxon>
    </lineage>
</organism>
<feature type="region of interest" description="Disordered" evidence="7">
    <location>
        <begin position="277"/>
        <end position="321"/>
    </location>
</feature>
<feature type="compositionally biased region" description="Polar residues" evidence="7">
    <location>
        <begin position="299"/>
        <end position="318"/>
    </location>
</feature>
<evidence type="ECO:0000256" key="7">
    <source>
        <dbReference type="SAM" id="MobiDB-lite"/>
    </source>
</evidence>
<protein>
    <submittedName>
        <fullName evidence="10">Serine/threonine protein kinase</fullName>
    </submittedName>
</protein>
<feature type="domain" description="Protein kinase" evidence="9">
    <location>
        <begin position="28"/>
        <end position="271"/>
    </location>
</feature>
<reference evidence="10" key="1">
    <citation type="journal article" date="2020" name="mSystems">
        <title>Genome- and Community-Level Interaction Insights into Carbon Utilization and Element Cycling Functions of Hydrothermarchaeota in Hydrothermal Sediment.</title>
        <authorList>
            <person name="Zhou Z."/>
            <person name="Liu Y."/>
            <person name="Xu W."/>
            <person name="Pan J."/>
            <person name="Luo Z.H."/>
            <person name="Li M."/>
        </authorList>
    </citation>
    <scope>NUCLEOTIDE SEQUENCE [LARGE SCALE GENOMIC DNA]</scope>
    <source>
        <strain evidence="10">SpSt-339</strain>
    </source>
</reference>
<dbReference type="PANTHER" id="PTHR24345">
    <property type="entry name" value="SERINE/THREONINE-PROTEIN KINASE PLK"/>
    <property type="match status" value="1"/>
</dbReference>
<evidence type="ECO:0000313" key="10">
    <source>
        <dbReference type="EMBL" id="HEN15327.1"/>
    </source>
</evidence>
<feature type="coiled-coil region" evidence="6">
    <location>
        <begin position="339"/>
        <end position="370"/>
    </location>
</feature>
<keyword evidence="8" id="KW-0472">Membrane</keyword>
<feature type="transmembrane region" description="Helical" evidence="8">
    <location>
        <begin position="371"/>
        <end position="391"/>
    </location>
</feature>
<dbReference type="Gene3D" id="1.10.510.10">
    <property type="entry name" value="Transferase(Phosphotransferase) domain 1"/>
    <property type="match status" value="1"/>
</dbReference>
<sequence length="648" mass="71150">MPLTAPLSRPSTNMKFTYAADAKPVDGYTIRRGIHRGGFGEVYYAVSDAGKEVALKLLTHDLETELRGIRQCLNLKHPNLITIFDVRQDGDGDTWVIMEYVHGASLEDVLAAFPMGLPLNEVRDWMEGLFAGMDYLHDRGIVHRDLKPGNVYRENGVVKIGDVGLSKQMGGGRRQHTEAIGTVYYMAPEVAKGQYGPEVDVYSLGVMLYEMLTGRLPFDGETTAEILMKHLSVKADLTAVPAALRPVIAHALEKDPQQRTSSVRQFAAEFRRAVSSEPLPESAFLPPPLPNGTRHQTERPTNGASTRETPPVNRTSSPGRGIVGEVLDSVLPEVRDRVRRELRRDVERREEKARKTAERERQRLAARERRAASGSHGLGWLPWVVVVLLAYPMLRGGIEGPPRLVLIGVLLGAFFVARSLVRHRSLSPSQDLPRQPEAVSGSVAEQLATSWLVGALAAGLLTVAAWQGLGMLEPAWQQLALQDVLHLGLVSALGTLTIVTAAQISPLHGAWSLQHRGIAAGLGTGVGLGAGYLDQFLMVRGFSQPDLHTVFREVGPFALWHNGHPTLAAYAIFFGLTFALLDWTTWLNPRRTERWRFGLVAWAALIGFLVSLFFGVPRPFAVLWAVIITLSTQLAAPWQPAARERAAA</sequence>
<dbReference type="InterPro" id="IPR011009">
    <property type="entry name" value="Kinase-like_dom_sf"/>
</dbReference>
<keyword evidence="8" id="KW-1133">Transmembrane helix</keyword>
<dbReference type="EMBL" id="DSOK01000223">
    <property type="protein sequence ID" value="HEN15327.1"/>
    <property type="molecule type" value="Genomic_DNA"/>
</dbReference>
<dbReference type="CDD" id="cd14014">
    <property type="entry name" value="STKc_PknB_like"/>
    <property type="match status" value="1"/>
</dbReference>
<keyword evidence="4 10" id="KW-0418">Kinase</keyword>
<keyword evidence="3" id="KW-0547">Nucleotide-binding</keyword>
<feature type="transmembrane region" description="Helical" evidence="8">
    <location>
        <begin position="597"/>
        <end position="614"/>
    </location>
</feature>
<dbReference type="GO" id="GO:0004674">
    <property type="term" value="F:protein serine/threonine kinase activity"/>
    <property type="evidence" value="ECO:0007669"/>
    <property type="project" value="UniProtKB-KW"/>
</dbReference>
<dbReference type="PANTHER" id="PTHR24345:SF91">
    <property type="entry name" value="SERINE_THREONINE-PROTEIN KINASE PLK4"/>
    <property type="match status" value="1"/>
</dbReference>
<evidence type="ECO:0000256" key="4">
    <source>
        <dbReference type="ARBA" id="ARBA00022777"/>
    </source>
</evidence>
<evidence type="ECO:0000256" key="2">
    <source>
        <dbReference type="ARBA" id="ARBA00022679"/>
    </source>
</evidence>
<feature type="transmembrane region" description="Helical" evidence="8">
    <location>
        <begin position="403"/>
        <end position="421"/>
    </location>
</feature>
<dbReference type="AlphaFoldDB" id="A0A7C2K0J3"/>
<evidence type="ECO:0000256" key="5">
    <source>
        <dbReference type="ARBA" id="ARBA00022840"/>
    </source>
</evidence>
<keyword evidence="5" id="KW-0067">ATP-binding</keyword>
<dbReference type="SMART" id="SM00220">
    <property type="entry name" value="S_TKc"/>
    <property type="match status" value="1"/>
</dbReference>
<dbReference type="Pfam" id="PF00069">
    <property type="entry name" value="Pkinase"/>
    <property type="match status" value="1"/>
</dbReference>
<evidence type="ECO:0000256" key="1">
    <source>
        <dbReference type="ARBA" id="ARBA00022527"/>
    </source>
</evidence>
<feature type="transmembrane region" description="Helical" evidence="8">
    <location>
        <begin position="451"/>
        <end position="472"/>
    </location>
</feature>
<evidence type="ECO:0000256" key="3">
    <source>
        <dbReference type="ARBA" id="ARBA00022741"/>
    </source>
</evidence>
<keyword evidence="2" id="KW-0808">Transferase</keyword>
<evidence type="ECO:0000256" key="6">
    <source>
        <dbReference type="SAM" id="Coils"/>
    </source>
</evidence>
<keyword evidence="1 10" id="KW-0723">Serine/threonine-protein kinase</keyword>
<feature type="transmembrane region" description="Helical" evidence="8">
    <location>
        <begin position="620"/>
        <end position="638"/>
    </location>
</feature>
<comment type="caution">
    <text evidence="10">The sequence shown here is derived from an EMBL/GenBank/DDBJ whole genome shotgun (WGS) entry which is preliminary data.</text>
</comment>
<evidence type="ECO:0000256" key="8">
    <source>
        <dbReference type="SAM" id="Phobius"/>
    </source>
</evidence>
<dbReference type="PROSITE" id="PS50011">
    <property type="entry name" value="PROTEIN_KINASE_DOM"/>
    <property type="match status" value="1"/>
</dbReference>
<keyword evidence="8" id="KW-0812">Transmembrane</keyword>
<feature type="transmembrane region" description="Helical" evidence="8">
    <location>
        <begin position="484"/>
        <end position="504"/>
    </location>
</feature>
<dbReference type="GO" id="GO:0005524">
    <property type="term" value="F:ATP binding"/>
    <property type="evidence" value="ECO:0007669"/>
    <property type="project" value="UniProtKB-KW"/>
</dbReference>